<gene>
    <name evidence="2" type="ORF">AWM75_00410</name>
</gene>
<evidence type="ECO:0000313" key="3">
    <source>
        <dbReference type="Proteomes" id="UP000062260"/>
    </source>
</evidence>
<dbReference type="GO" id="GO:0005960">
    <property type="term" value="C:glycine cleavage complex"/>
    <property type="evidence" value="ECO:0007669"/>
    <property type="project" value="InterPro"/>
</dbReference>
<dbReference type="PANTHER" id="PTHR11715">
    <property type="entry name" value="GLYCINE CLEAVAGE SYSTEM H PROTEIN"/>
    <property type="match status" value="1"/>
</dbReference>
<dbReference type="Gene3D" id="2.40.50.100">
    <property type="match status" value="1"/>
</dbReference>
<dbReference type="CDD" id="cd06848">
    <property type="entry name" value="GCS_H"/>
    <property type="match status" value="1"/>
</dbReference>
<keyword evidence="3" id="KW-1185">Reference proteome</keyword>
<dbReference type="KEGG" id="auh:AWM75_00410"/>
<keyword evidence="1" id="KW-0450">Lipoyl</keyword>
<evidence type="ECO:0000256" key="1">
    <source>
        <dbReference type="ARBA" id="ARBA00022823"/>
    </source>
</evidence>
<dbReference type="Proteomes" id="UP000062260">
    <property type="component" value="Chromosome"/>
</dbReference>
<reference evidence="3" key="2">
    <citation type="submission" date="2016-01" db="EMBL/GenBank/DDBJ databases">
        <title>Six Aerococcus type strain genome sequencing and assembly using PacBio and Illumina Hiseq.</title>
        <authorList>
            <person name="Carkaci D."/>
            <person name="Dargis R."/>
            <person name="Nielsen X.C."/>
            <person name="Skovgaard O."/>
            <person name="Fuursted K."/>
            <person name="Christensen J.J."/>
        </authorList>
    </citation>
    <scope>NUCLEOTIDE SEQUENCE [LARGE SCALE GENOMIC DNA]</scope>
    <source>
        <strain evidence="3">CCUG42038B</strain>
    </source>
</reference>
<dbReference type="GO" id="GO:0019464">
    <property type="term" value="P:glycine decarboxylation via glycine cleavage system"/>
    <property type="evidence" value="ECO:0007669"/>
    <property type="project" value="InterPro"/>
</dbReference>
<proteinExistence type="predicted"/>
<dbReference type="InterPro" id="IPR002930">
    <property type="entry name" value="GCV_H"/>
</dbReference>
<organism evidence="2 3">
    <name type="scientific">Aerococcus urinaehominis</name>
    <dbReference type="NCBI Taxonomy" id="128944"/>
    <lineage>
        <taxon>Bacteria</taxon>
        <taxon>Bacillati</taxon>
        <taxon>Bacillota</taxon>
        <taxon>Bacilli</taxon>
        <taxon>Lactobacillales</taxon>
        <taxon>Aerococcaceae</taxon>
        <taxon>Aerococcus</taxon>
    </lineage>
</organism>
<dbReference type="OrthoDB" id="2401220at2"/>
<dbReference type="GO" id="GO:0009249">
    <property type="term" value="P:protein lipoylation"/>
    <property type="evidence" value="ECO:0007669"/>
    <property type="project" value="TreeGrafter"/>
</dbReference>
<reference evidence="2 3" key="1">
    <citation type="journal article" date="2016" name="Genome Announc.">
        <title>Complete Genome Sequences of Aerococcus christensenii CCUG 28831T, Aerococcus sanguinicola CCUG 43001T, Aerococcus urinae CCUG 36881T, Aerococcus urinaeequi CCUG 28094T, Aerococcus urinaehominis CCUG 42038 BT, and Aerococcus viridans CCUG 4311T.</title>
        <authorList>
            <person name="Carkaci D."/>
            <person name="Dargis R."/>
            <person name="Nielsen X.C."/>
            <person name="Skovgaard O."/>
            <person name="Fuursted K."/>
            <person name="Christensen J.J."/>
        </authorList>
    </citation>
    <scope>NUCLEOTIDE SEQUENCE [LARGE SCALE GENOMIC DNA]</scope>
    <source>
        <strain evidence="2 3">CCUG42038B</strain>
    </source>
</reference>
<dbReference type="STRING" id="128944.AWM75_00410"/>
<dbReference type="EMBL" id="CP014163">
    <property type="protein sequence ID" value="AMB98545.1"/>
    <property type="molecule type" value="Genomic_DNA"/>
</dbReference>
<name>A0A109RG47_9LACT</name>
<evidence type="ECO:0000313" key="2">
    <source>
        <dbReference type="EMBL" id="AMB98545.1"/>
    </source>
</evidence>
<dbReference type="GO" id="GO:0005829">
    <property type="term" value="C:cytosol"/>
    <property type="evidence" value="ECO:0007669"/>
    <property type="project" value="TreeGrafter"/>
</dbReference>
<dbReference type="SUPFAM" id="SSF51230">
    <property type="entry name" value="Single hybrid motif"/>
    <property type="match status" value="1"/>
</dbReference>
<dbReference type="InterPro" id="IPR033753">
    <property type="entry name" value="GCV_H/Fam206"/>
</dbReference>
<dbReference type="InterPro" id="IPR011053">
    <property type="entry name" value="Single_hybrid_motif"/>
</dbReference>
<dbReference type="RefSeq" id="WP_067977204.1">
    <property type="nucleotide sequence ID" value="NZ_CP014163.1"/>
</dbReference>
<accession>A0A109RG47</accession>
<dbReference type="PANTHER" id="PTHR11715:SF3">
    <property type="entry name" value="GLYCINE CLEAVAGE SYSTEM H PROTEIN-RELATED"/>
    <property type="match status" value="1"/>
</dbReference>
<dbReference type="Pfam" id="PF01597">
    <property type="entry name" value="GCV_H"/>
    <property type="match status" value="1"/>
</dbReference>
<dbReference type="AlphaFoldDB" id="A0A109RG47"/>
<protein>
    <submittedName>
        <fullName evidence="2">Glycine cleavage system protein H</fullName>
    </submittedName>
</protein>
<sequence length="110" mass="12149">MKKRANYLFIEQDDDLYTISMTPELQDDVGTVGYAEITKADQVKVDDPILNVEASKTVLEVASPLAGKVADRNLAAEESPELLNSAKDEENWFIKLTDVDQAAFDALEDA</sequence>